<dbReference type="VEuPathDB" id="FungiDB:SAPIO_CDS5656"/>
<gene>
    <name evidence="2" type="ORF">SAPIO_CDS5656</name>
</gene>
<accession>A0A084G543</accession>
<dbReference type="KEGG" id="sapo:SAPIO_CDS5656"/>
<comment type="caution">
    <text evidence="2">The sequence shown here is derived from an EMBL/GenBank/DDBJ whole genome shotgun (WGS) entry which is preliminary data.</text>
</comment>
<dbReference type="HOGENOM" id="CLU_609961_0_0_1"/>
<feature type="compositionally biased region" description="Low complexity" evidence="1">
    <location>
        <begin position="30"/>
        <end position="56"/>
    </location>
</feature>
<evidence type="ECO:0000256" key="1">
    <source>
        <dbReference type="SAM" id="MobiDB-lite"/>
    </source>
</evidence>
<evidence type="ECO:0000313" key="3">
    <source>
        <dbReference type="Proteomes" id="UP000028545"/>
    </source>
</evidence>
<sequence>MPPKQLGHGQQMEAARELQNMYKKGNQQTRSSSSRSSSRQAVRVGNRYAGNGAANGFRPQARQPIPFKFDPSAAAEAQVKPSTIAWLSYRDDPPKSSTPVPSPANVKSVGSMQENAKPGVGSVNVQAHASVGSRKPQLAIEQENAMVGNGKALAPPSITIPGVSGNQVVVTKTVKGREGEVGASGKAEGEQEKETEKVEDQGEEDEEQEEMSTTSIVIEADPNDPTKYHIPLMEQFKLLQLGWTPPSSNSLGSPLLGDFGAQQPGKKQMTLLDSEAAMAIQPRALVHPGSPSPSPTPKFRKLIDISDQASDEEDLIQFPSDDEEGKAKQQASKPSDELRSLSNVADLCKCKHVSRTVEGLANSKWARPGYQHLGHFPKNTAILGHEDGCPVRVEFAKAHPLDCGANPATYHGQDAGVIYLRTPDDGGSGPQPPLKAFNAEAADFIPRKK</sequence>
<organism evidence="2 3">
    <name type="scientific">Pseudallescheria apiosperma</name>
    <name type="common">Scedosporium apiospermum</name>
    <dbReference type="NCBI Taxonomy" id="563466"/>
    <lineage>
        <taxon>Eukaryota</taxon>
        <taxon>Fungi</taxon>
        <taxon>Dikarya</taxon>
        <taxon>Ascomycota</taxon>
        <taxon>Pezizomycotina</taxon>
        <taxon>Sordariomycetes</taxon>
        <taxon>Hypocreomycetidae</taxon>
        <taxon>Microascales</taxon>
        <taxon>Microascaceae</taxon>
        <taxon>Scedosporium</taxon>
    </lineage>
</organism>
<feature type="compositionally biased region" description="Acidic residues" evidence="1">
    <location>
        <begin position="201"/>
        <end position="210"/>
    </location>
</feature>
<keyword evidence="3" id="KW-1185">Reference proteome</keyword>
<feature type="region of interest" description="Disordered" evidence="1">
    <location>
        <begin position="88"/>
        <end position="121"/>
    </location>
</feature>
<feature type="compositionally biased region" description="Basic and acidic residues" evidence="1">
    <location>
        <begin position="187"/>
        <end position="200"/>
    </location>
</feature>
<feature type="region of interest" description="Disordered" evidence="1">
    <location>
        <begin position="174"/>
        <end position="228"/>
    </location>
</feature>
<dbReference type="AlphaFoldDB" id="A0A084G543"/>
<dbReference type="GeneID" id="27724728"/>
<name>A0A084G543_PSEDA</name>
<evidence type="ECO:0000313" key="2">
    <source>
        <dbReference type="EMBL" id="KEZ42455.1"/>
    </source>
</evidence>
<dbReference type="EMBL" id="JOWA01000099">
    <property type="protein sequence ID" value="KEZ42455.1"/>
    <property type="molecule type" value="Genomic_DNA"/>
</dbReference>
<dbReference type="OrthoDB" id="10611009at2759"/>
<dbReference type="Proteomes" id="UP000028545">
    <property type="component" value="Unassembled WGS sequence"/>
</dbReference>
<feature type="region of interest" description="Disordered" evidence="1">
    <location>
        <begin position="1"/>
        <end position="67"/>
    </location>
</feature>
<protein>
    <submittedName>
        <fullName evidence="2">Uncharacterized protein</fullName>
    </submittedName>
</protein>
<proteinExistence type="predicted"/>
<reference evidence="2 3" key="1">
    <citation type="journal article" date="2014" name="Genome Announc.">
        <title>Draft genome sequence of the pathogenic fungus Scedosporium apiospermum.</title>
        <authorList>
            <person name="Vandeputte P."/>
            <person name="Ghamrawi S."/>
            <person name="Rechenmann M."/>
            <person name="Iltis A."/>
            <person name="Giraud S."/>
            <person name="Fleury M."/>
            <person name="Thornton C."/>
            <person name="Delhaes L."/>
            <person name="Meyer W."/>
            <person name="Papon N."/>
            <person name="Bouchara J.P."/>
        </authorList>
    </citation>
    <scope>NUCLEOTIDE SEQUENCE [LARGE SCALE GENOMIC DNA]</scope>
    <source>
        <strain evidence="2 3">IHEM 14462</strain>
    </source>
</reference>
<dbReference type="RefSeq" id="XP_016642254.1">
    <property type="nucleotide sequence ID" value="XM_016787939.1"/>
</dbReference>
<feature type="region of interest" description="Disordered" evidence="1">
    <location>
        <begin position="317"/>
        <end position="338"/>
    </location>
</feature>